<accession>A1K7K6</accession>
<gene>
    <name evidence="3" type="ordered locus">azo2194</name>
</gene>
<reference evidence="3 4" key="1">
    <citation type="journal article" date="2006" name="Nat. Biotechnol.">
        <title>Complete genome of the mutualistic, N2-fixing grass endophyte Azoarcus sp. strain BH72.</title>
        <authorList>
            <person name="Krause A."/>
            <person name="Ramakumar A."/>
            <person name="Bartels D."/>
            <person name="Battistoni F."/>
            <person name="Bekel T."/>
            <person name="Boch J."/>
            <person name="Boehm M."/>
            <person name="Friedrich F."/>
            <person name="Hurek T."/>
            <person name="Krause L."/>
            <person name="Linke B."/>
            <person name="McHardy A.C."/>
            <person name="Sarkar A."/>
            <person name="Schneiker S."/>
            <person name="Syed A.A."/>
            <person name="Thauer R."/>
            <person name="Vorhoelter F.-J."/>
            <person name="Weidner S."/>
            <person name="Puehler A."/>
            <person name="Reinhold-Hurek B."/>
            <person name="Kaiser O."/>
            <person name="Goesmann A."/>
        </authorList>
    </citation>
    <scope>NUCLEOTIDE SEQUENCE [LARGE SCALE GENOMIC DNA]</scope>
    <source>
        <strain evidence="3 4">BH72</strain>
    </source>
</reference>
<dbReference type="GO" id="GO:0005886">
    <property type="term" value="C:plasma membrane"/>
    <property type="evidence" value="ECO:0007669"/>
    <property type="project" value="TreeGrafter"/>
</dbReference>
<dbReference type="InterPro" id="IPR052894">
    <property type="entry name" value="AsmA-related"/>
</dbReference>
<dbReference type="GO" id="GO:0090313">
    <property type="term" value="P:regulation of protein targeting to membrane"/>
    <property type="evidence" value="ECO:0007669"/>
    <property type="project" value="TreeGrafter"/>
</dbReference>
<dbReference type="STRING" id="62928.azo2194"/>
<dbReference type="HOGENOM" id="CLU_005680_1_0_4"/>
<dbReference type="Pfam" id="PF05359">
    <property type="entry name" value="DUF748"/>
    <property type="match status" value="2"/>
</dbReference>
<evidence type="ECO:0000313" key="3">
    <source>
        <dbReference type="EMBL" id="CAL94811.1"/>
    </source>
</evidence>
<dbReference type="EMBL" id="AM406670">
    <property type="protein sequence ID" value="CAL94811.1"/>
    <property type="molecule type" value="Genomic_DNA"/>
</dbReference>
<proteinExistence type="predicted"/>
<keyword evidence="2" id="KW-1133">Transmembrane helix</keyword>
<dbReference type="PANTHER" id="PTHR30441">
    <property type="entry name" value="DUF748 DOMAIN-CONTAINING PROTEIN"/>
    <property type="match status" value="1"/>
</dbReference>
<sequence>MTDSTPGATAAHRLRRYARPAMWGAGALAAVAVLGFGAVPPVLRHYTVQILHDKLGREVAVEGARFNPFTLTAELRGVRIMEADGSAEALAADLVRANLELESVVRRAPVLHELAVVAPRVQFVRRADGGSNWSDVVERLAAEPPSEEPARFSLGNISLSDGRIVVEDAAHGLRHDITELRLGVPFVSNLPVKVDVFVEPTLSGRVNGDPLALSGRTKPFSDDRETVAELTLKNFELSPWLAYLPFKPKFTVPSGTLSTSIQLSFSQPEGQQPLIALQGQIDIAGLAVQEVGGQPVFAVEELGLELGDVQPLAGKWHFSRLRVIKPEVDLVRLTTGGLNVTALLPESAASAPADKTAKKGARPAAAEGSTAGSEVDFLLASARVRDGIVRFEDRSLGVPFKARVEAVNLDMRDLATSGDMPAEIRLDYVTDGGEKFSHQDNLRLKPFELDGGVVIEQFQPARYSAYLAQALPGGEVRDGRLDGGVRYHVSGAGDAFDAEVTAENLSLRDFVLALKGRKETALKVPELLVSQGVMRLKEQRVDIGEVTINRAALAATRLRDGSLDLQTLVASGEPARKTTSPTWSVGVQKLALSDASLRLEDRMQAKPVTLAVDGLSVKADNLSTAKGANARLSVGARINRAGRLGIEGSLALEPLKGNLELDLRDIDLLPLQPYALEETKIAITRGTLSGHGTVAFEQRRTGGIAGGFKGDVGVGDFAAVDKLNAADLARWRALQVSDIEVDFDPFALSIGRVALSDFFSRLILDQQGRLNLREIRGGAAEEAAAQANVQQQGNETTAIVPPPRPSPPIRVGRVELKGGNIAFSDRFVRPNYDANLTGLAGTLSGLSSDPSTVAKLNLAGKVDNAAPVQVQGELNPFRQDRYLDIAASVRDFELTGVSSYAGKYVGYGIQKGKLSADLSYKIRDRQLTATNRVFIDQLTFGDRVDSPSATDLPVQLAVSLLKNGRGEIDLSLPVSGTLDDPQFSVFGLVVRALVNLVGKAVTAPFALLGGAFGGEEMSRVDFAAGVARPEGEALDKLAALAKALNDRPALRLDITPFADPATDVEGLKRAMLERQVAALKLRALVAKGQAAPSVEEVQVGAEEYPALLRQVYRDGDFKKPRNVIGLVKDVPVAEMEALIFANTKVGEDELRALAVQRGQTVKNWLLGSGGVSPERVFLLAPRVGGAGAETAGRVEFALR</sequence>
<feature type="region of interest" description="Disordered" evidence="1">
    <location>
        <begin position="788"/>
        <end position="807"/>
    </location>
</feature>
<keyword evidence="4" id="KW-1185">Reference proteome</keyword>
<organism evidence="3 4">
    <name type="scientific">Azoarcus sp. (strain BH72)</name>
    <dbReference type="NCBI Taxonomy" id="418699"/>
    <lineage>
        <taxon>Bacteria</taxon>
        <taxon>Pseudomonadati</taxon>
        <taxon>Pseudomonadota</taxon>
        <taxon>Betaproteobacteria</taxon>
        <taxon>Rhodocyclales</taxon>
        <taxon>Zoogloeaceae</taxon>
        <taxon>Azoarcus</taxon>
    </lineage>
</organism>
<feature type="transmembrane region" description="Helical" evidence="2">
    <location>
        <begin position="21"/>
        <end position="43"/>
    </location>
</feature>
<dbReference type="AlphaFoldDB" id="A1K7K6"/>
<name>A1K7K6_AZOSB</name>
<evidence type="ECO:0000256" key="2">
    <source>
        <dbReference type="SAM" id="Phobius"/>
    </source>
</evidence>
<dbReference type="eggNOG" id="COG2982">
    <property type="taxonomic scope" value="Bacteria"/>
</dbReference>
<protein>
    <submittedName>
        <fullName evidence="3">Conserved hypothetical membrane protein</fullName>
    </submittedName>
</protein>
<dbReference type="InterPro" id="IPR008023">
    <property type="entry name" value="DUF748"/>
</dbReference>
<evidence type="ECO:0000313" key="4">
    <source>
        <dbReference type="Proteomes" id="UP000002588"/>
    </source>
</evidence>
<evidence type="ECO:0000256" key="1">
    <source>
        <dbReference type="SAM" id="MobiDB-lite"/>
    </source>
</evidence>
<dbReference type="Proteomes" id="UP000002588">
    <property type="component" value="Chromosome"/>
</dbReference>
<keyword evidence="2" id="KW-0812">Transmembrane</keyword>
<dbReference type="PANTHER" id="PTHR30441:SF8">
    <property type="entry name" value="DUF748 DOMAIN-CONTAINING PROTEIN"/>
    <property type="match status" value="1"/>
</dbReference>
<dbReference type="KEGG" id="azo:azo2194"/>
<keyword evidence="2" id="KW-0472">Membrane</keyword>